<protein>
    <submittedName>
        <fullName evidence="12">Syntaxin 16</fullName>
    </submittedName>
</protein>
<dbReference type="InterPro" id="IPR010989">
    <property type="entry name" value="SNARE"/>
</dbReference>
<evidence type="ECO:0000256" key="3">
    <source>
        <dbReference type="ARBA" id="ARBA00022448"/>
    </source>
</evidence>
<keyword evidence="4 10" id="KW-0812">Transmembrane</keyword>
<accession>A0AAD3DDD1</accession>
<dbReference type="GO" id="GO:0048278">
    <property type="term" value="P:vesicle docking"/>
    <property type="evidence" value="ECO:0007669"/>
    <property type="project" value="TreeGrafter"/>
</dbReference>
<reference evidence="12 13" key="1">
    <citation type="journal article" date="2021" name="Sci. Rep.">
        <title>The genome of the diatom Chaetoceros tenuissimus carries an ancient integrated fragment of an extant virus.</title>
        <authorList>
            <person name="Hongo Y."/>
            <person name="Kimura K."/>
            <person name="Takaki Y."/>
            <person name="Yoshida Y."/>
            <person name="Baba S."/>
            <person name="Kobayashi G."/>
            <person name="Nagasaki K."/>
            <person name="Hano T."/>
            <person name="Tomaru Y."/>
        </authorList>
    </citation>
    <scope>NUCLEOTIDE SEQUENCE [LARGE SCALE GENOMIC DNA]</scope>
    <source>
        <strain evidence="12 13">NIES-3715</strain>
    </source>
</reference>
<dbReference type="GO" id="GO:0000139">
    <property type="term" value="C:Golgi membrane"/>
    <property type="evidence" value="ECO:0007669"/>
    <property type="project" value="UniProtKB-SubCell"/>
</dbReference>
<dbReference type="EMBL" id="BLLK01000069">
    <property type="protein sequence ID" value="GFH60584.1"/>
    <property type="molecule type" value="Genomic_DNA"/>
</dbReference>
<comment type="caution">
    <text evidence="12">The sequence shown here is derived from an EMBL/GenBank/DDBJ whole genome shotgun (WGS) entry which is preliminary data.</text>
</comment>
<dbReference type="InterPro" id="IPR006012">
    <property type="entry name" value="Syntaxin/epimorphin_CS"/>
</dbReference>
<evidence type="ECO:0000256" key="2">
    <source>
        <dbReference type="ARBA" id="ARBA00009063"/>
    </source>
</evidence>
<dbReference type="PANTHER" id="PTHR19957">
    <property type="entry name" value="SYNTAXIN"/>
    <property type="match status" value="1"/>
</dbReference>
<sequence length="318" mass="35300">MASRDLTAAFIERRTAANIRRRTGDVGNGGSRIKPFGISKGLDSDIMMEEGIPMTPNRHLGGGALSALPPIWVDDVDNVNGLLSDITRLMGILNSMHATRVGTVFGRDLDDMEVKIENMTGDITDKFRQAEKALMRVGAATKRVGGEEATIGANVQRSLAKKLQELSAEFRQKQRKYLSDVQAQKSGALAETESKFGIDLNETEREYGFNETQLAVVDDLNAAVQSRDKEIAQIAKSIEELGSIFKELAVLVIDQGTILDRIDYNMEAVVEHTKEGIGQLEKAERHQKNARPLKCIICLSITIFILLIILILKHRRRW</sequence>
<dbReference type="InterPro" id="IPR000727">
    <property type="entry name" value="T_SNARE_dom"/>
</dbReference>
<evidence type="ECO:0000256" key="1">
    <source>
        <dbReference type="ARBA" id="ARBA00004409"/>
    </source>
</evidence>
<evidence type="ECO:0000313" key="13">
    <source>
        <dbReference type="Proteomes" id="UP001054902"/>
    </source>
</evidence>
<keyword evidence="3" id="KW-0813">Transport</keyword>
<keyword evidence="9 10" id="KW-0472">Membrane</keyword>
<evidence type="ECO:0000256" key="5">
    <source>
        <dbReference type="ARBA" id="ARBA00022927"/>
    </source>
</evidence>
<dbReference type="SMART" id="SM00397">
    <property type="entry name" value="t_SNARE"/>
    <property type="match status" value="1"/>
</dbReference>
<evidence type="ECO:0000256" key="8">
    <source>
        <dbReference type="ARBA" id="ARBA00023054"/>
    </source>
</evidence>
<dbReference type="Proteomes" id="UP001054902">
    <property type="component" value="Unassembled WGS sequence"/>
</dbReference>
<name>A0AAD3DDD1_9STRA</name>
<dbReference type="GO" id="GO:0006886">
    <property type="term" value="P:intracellular protein transport"/>
    <property type="evidence" value="ECO:0007669"/>
    <property type="project" value="InterPro"/>
</dbReference>
<dbReference type="GO" id="GO:0031201">
    <property type="term" value="C:SNARE complex"/>
    <property type="evidence" value="ECO:0007669"/>
    <property type="project" value="TreeGrafter"/>
</dbReference>
<proteinExistence type="inferred from homology"/>
<dbReference type="GO" id="GO:0005484">
    <property type="term" value="F:SNAP receptor activity"/>
    <property type="evidence" value="ECO:0007669"/>
    <property type="project" value="InterPro"/>
</dbReference>
<dbReference type="SUPFAM" id="SSF47661">
    <property type="entry name" value="t-snare proteins"/>
    <property type="match status" value="1"/>
</dbReference>
<evidence type="ECO:0000256" key="10">
    <source>
        <dbReference type="SAM" id="Phobius"/>
    </source>
</evidence>
<keyword evidence="8" id="KW-0175">Coiled coil</keyword>
<dbReference type="GO" id="GO:0000149">
    <property type="term" value="F:SNARE binding"/>
    <property type="evidence" value="ECO:0007669"/>
    <property type="project" value="TreeGrafter"/>
</dbReference>
<evidence type="ECO:0000256" key="4">
    <source>
        <dbReference type="ARBA" id="ARBA00022692"/>
    </source>
</evidence>
<evidence type="ECO:0000256" key="6">
    <source>
        <dbReference type="ARBA" id="ARBA00022989"/>
    </source>
</evidence>
<dbReference type="Gene3D" id="1.20.58.70">
    <property type="match status" value="1"/>
</dbReference>
<dbReference type="CDD" id="cd15845">
    <property type="entry name" value="SNARE_syntaxin16"/>
    <property type="match status" value="1"/>
</dbReference>
<keyword evidence="13" id="KW-1185">Reference proteome</keyword>
<evidence type="ECO:0000259" key="11">
    <source>
        <dbReference type="PROSITE" id="PS50192"/>
    </source>
</evidence>
<keyword evidence="5" id="KW-0653">Protein transport</keyword>
<gene>
    <name evidence="12" type="ORF">CTEN210_17060</name>
</gene>
<dbReference type="PANTHER" id="PTHR19957:SF83">
    <property type="entry name" value="SYNTAXIN-16"/>
    <property type="match status" value="1"/>
</dbReference>
<dbReference type="Pfam" id="PF05739">
    <property type="entry name" value="SNARE"/>
    <property type="match status" value="1"/>
</dbReference>
<dbReference type="PROSITE" id="PS50192">
    <property type="entry name" value="T_SNARE"/>
    <property type="match status" value="1"/>
</dbReference>
<dbReference type="GO" id="GO:0006906">
    <property type="term" value="P:vesicle fusion"/>
    <property type="evidence" value="ECO:0007669"/>
    <property type="project" value="TreeGrafter"/>
</dbReference>
<keyword evidence="6 10" id="KW-1133">Transmembrane helix</keyword>
<comment type="similarity">
    <text evidence="2">Belongs to the syntaxin family.</text>
</comment>
<dbReference type="PROSITE" id="PS00914">
    <property type="entry name" value="SYNTAXIN"/>
    <property type="match status" value="1"/>
</dbReference>
<keyword evidence="7" id="KW-0333">Golgi apparatus</keyword>
<comment type="subcellular location">
    <subcellularLocation>
        <location evidence="1">Golgi apparatus membrane</location>
        <topology evidence="1">Single-pass type IV membrane protein</topology>
    </subcellularLocation>
</comment>
<evidence type="ECO:0000313" key="12">
    <source>
        <dbReference type="EMBL" id="GFH60584.1"/>
    </source>
</evidence>
<dbReference type="InterPro" id="IPR045242">
    <property type="entry name" value="Syntaxin"/>
</dbReference>
<evidence type="ECO:0000256" key="7">
    <source>
        <dbReference type="ARBA" id="ARBA00023034"/>
    </source>
</evidence>
<evidence type="ECO:0000256" key="9">
    <source>
        <dbReference type="ARBA" id="ARBA00023136"/>
    </source>
</evidence>
<feature type="transmembrane region" description="Helical" evidence="10">
    <location>
        <begin position="291"/>
        <end position="312"/>
    </location>
</feature>
<dbReference type="AlphaFoldDB" id="A0AAD3DDD1"/>
<organism evidence="12 13">
    <name type="scientific">Chaetoceros tenuissimus</name>
    <dbReference type="NCBI Taxonomy" id="426638"/>
    <lineage>
        <taxon>Eukaryota</taxon>
        <taxon>Sar</taxon>
        <taxon>Stramenopiles</taxon>
        <taxon>Ochrophyta</taxon>
        <taxon>Bacillariophyta</taxon>
        <taxon>Coscinodiscophyceae</taxon>
        <taxon>Chaetocerotophycidae</taxon>
        <taxon>Chaetocerotales</taxon>
        <taxon>Chaetocerotaceae</taxon>
        <taxon>Chaetoceros</taxon>
    </lineage>
</organism>
<feature type="domain" description="T-SNARE coiled-coil homology" evidence="11">
    <location>
        <begin position="221"/>
        <end position="283"/>
    </location>
</feature>